<evidence type="ECO:0000256" key="2">
    <source>
        <dbReference type="ARBA" id="ARBA00022723"/>
    </source>
</evidence>
<dbReference type="SUPFAM" id="SSF51735">
    <property type="entry name" value="NAD(P)-binding Rossmann-fold domains"/>
    <property type="match status" value="1"/>
</dbReference>
<protein>
    <submittedName>
        <fullName evidence="7">GroES-like protein</fullName>
    </submittedName>
</protein>
<dbReference type="InterPro" id="IPR047109">
    <property type="entry name" value="CAD-like"/>
</dbReference>
<dbReference type="InterPro" id="IPR011032">
    <property type="entry name" value="GroES-like_sf"/>
</dbReference>
<dbReference type="InterPro" id="IPR002328">
    <property type="entry name" value="ADH_Zn_CS"/>
</dbReference>
<name>A0A317UYK0_ASPEC</name>
<organism evidence="7 8">
    <name type="scientific">Aspergillus eucalypticola (strain CBS 122712 / IBT 29274)</name>
    <dbReference type="NCBI Taxonomy" id="1448314"/>
    <lineage>
        <taxon>Eukaryota</taxon>
        <taxon>Fungi</taxon>
        <taxon>Dikarya</taxon>
        <taxon>Ascomycota</taxon>
        <taxon>Pezizomycotina</taxon>
        <taxon>Eurotiomycetes</taxon>
        <taxon>Eurotiomycetidae</taxon>
        <taxon>Eurotiales</taxon>
        <taxon>Aspergillaceae</taxon>
        <taxon>Aspergillus</taxon>
        <taxon>Aspergillus subgen. Circumdati</taxon>
    </lineage>
</organism>
<comment type="caution">
    <text evidence="7">The sequence shown here is derived from an EMBL/GenBank/DDBJ whole genome shotgun (WGS) entry which is preliminary data.</text>
</comment>
<dbReference type="PANTHER" id="PTHR42683">
    <property type="entry name" value="ALDEHYDE REDUCTASE"/>
    <property type="match status" value="1"/>
</dbReference>
<keyword evidence="3 5" id="KW-0862">Zinc</keyword>
<dbReference type="SUPFAM" id="SSF50129">
    <property type="entry name" value="GroES-like"/>
    <property type="match status" value="1"/>
</dbReference>
<dbReference type="Proteomes" id="UP000246171">
    <property type="component" value="Unassembled WGS sequence"/>
</dbReference>
<evidence type="ECO:0000256" key="1">
    <source>
        <dbReference type="ARBA" id="ARBA00001947"/>
    </source>
</evidence>
<comment type="similarity">
    <text evidence="5">Belongs to the zinc-containing alcohol dehydrogenase family.</text>
</comment>
<keyword evidence="4" id="KW-0560">Oxidoreductase</keyword>
<dbReference type="GeneID" id="37058868"/>
<dbReference type="InterPro" id="IPR036291">
    <property type="entry name" value="NAD(P)-bd_dom_sf"/>
</dbReference>
<evidence type="ECO:0000256" key="3">
    <source>
        <dbReference type="ARBA" id="ARBA00022833"/>
    </source>
</evidence>
<dbReference type="Pfam" id="PF08240">
    <property type="entry name" value="ADH_N"/>
    <property type="match status" value="1"/>
</dbReference>
<dbReference type="GO" id="GO:0008270">
    <property type="term" value="F:zinc ion binding"/>
    <property type="evidence" value="ECO:0007669"/>
    <property type="project" value="InterPro"/>
</dbReference>
<dbReference type="EMBL" id="MSFU01000028">
    <property type="protein sequence ID" value="PWY65060.1"/>
    <property type="molecule type" value="Genomic_DNA"/>
</dbReference>
<dbReference type="FunFam" id="3.40.50.720:FF:000022">
    <property type="entry name" value="Cinnamyl alcohol dehydrogenase"/>
    <property type="match status" value="1"/>
</dbReference>
<dbReference type="SMART" id="SM00829">
    <property type="entry name" value="PKS_ER"/>
    <property type="match status" value="1"/>
</dbReference>
<dbReference type="InterPro" id="IPR020843">
    <property type="entry name" value="ER"/>
</dbReference>
<dbReference type="RefSeq" id="XP_025384292.1">
    <property type="nucleotide sequence ID" value="XM_025536906.1"/>
</dbReference>
<reference evidence="7" key="1">
    <citation type="submission" date="2016-12" db="EMBL/GenBank/DDBJ databases">
        <title>The genomes of Aspergillus section Nigri reveals drivers in fungal speciation.</title>
        <authorList>
            <consortium name="DOE Joint Genome Institute"/>
            <person name="Vesth T.C."/>
            <person name="Nybo J."/>
            <person name="Theobald S."/>
            <person name="Brandl J."/>
            <person name="Frisvad J.C."/>
            <person name="Nielsen K.F."/>
            <person name="Lyhne E.K."/>
            <person name="Kogle M.E."/>
            <person name="Kuo A."/>
            <person name="Riley R."/>
            <person name="Clum A."/>
            <person name="Nolan M."/>
            <person name="Lipzen A."/>
            <person name="Salamov A."/>
            <person name="Henrissat B."/>
            <person name="Wiebenga A."/>
            <person name="De vries R.P."/>
            <person name="Grigoriev I.V."/>
            <person name="Mortensen U.H."/>
            <person name="Andersen M.R."/>
            <person name="Baker S.E."/>
        </authorList>
    </citation>
    <scope>NUCLEOTIDE SEQUENCE</scope>
    <source>
        <strain evidence="7">CBS 122712</strain>
    </source>
</reference>
<evidence type="ECO:0000259" key="6">
    <source>
        <dbReference type="SMART" id="SM00829"/>
    </source>
</evidence>
<dbReference type="Pfam" id="PF00107">
    <property type="entry name" value="ADH_zinc_N"/>
    <property type="match status" value="1"/>
</dbReference>
<comment type="cofactor">
    <cofactor evidence="1 5">
        <name>Zn(2+)</name>
        <dbReference type="ChEBI" id="CHEBI:29105"/>
    </cofactor>
</comment>
<dbReference type="VEuPathDB" id="FungiDB:BO83DRAFT_453350"/>
<dbReference type="Gene3D" id="3.90.180.10">
    <property type="entry name" value="Medium-chain alcohol dehydrogenases, catalytic domain"/>
    <property type="match status" value="1"/>
</dbReference>
<keyword evidence="8" id="KW-1185">Reference proteome</keyword>
<sequence>MVEFTVFQGSESGKVVEARAERPDPTDKEVLVRITHSGLCGTDEHYKHAKIVLGHEGAGVVEAIGSKVTSLKIGDRVGWGYGHGSCRQCKYCLRGEELYCNQREIYGESNLDQGSFAHAAVWPEDFLYKIPDELSNAEAAPLMCAGSAVFSPLHKFNVRPIERVGVIGVGGLGHLAIQFAAKMGCEVVVLSTTESKRAEAMRLGASEFHAFKTAPPAMELLDHLLVTSGQQPNWESIFQIMAPGGTIYALTVDMGEINFPYLPLVMKALRIQGSLPAARGSQQEMLRFAARQLVKPIVMTFPLTTSGIEEAMETLRQGKMRYRGVLVHGV</sequence>
<evidence type="ECO:0000313" key="8">
    <source>
        <dbReference type="Proteomes" id="UP000246171"/>
    </source>
</evidence>
<feature type="domain" description="Enoyl reductase (ER)" evidence="6">
    <location>
        <begin position="9"/>
        <end position="326"/>
    </location>
</feature>
<evidence type="ECO:0000256" key="5">
    <source>
        <dbReference type="RuleBase" id="RU361277"/>
    </source>
</evidence>
<dbReference type="Gene3D" id="3.40.50.720">
    <property type="entry name" value="NAD(P)-binding Rossmann-like Domain"/>
    <property type="match status" value="1"/>
</dbReference>
<dbReference type="InterPro" id="IPR013154">
    <property type="entry name" value="ADH-like_N"/>
</dbReference>
<dbReference type="OrthoDB" id="1879366at2759"/>
<dbReference type="GO" id="GO:0016616">
    <property type="term" value="F:oxidoreductase activity, acting on the CH-OH group of donors, NAD or NADP as acceptor"/>
    <property type="evidence" value="ECO:0007669"/>
    <property type="project" value="InterPro"/>
</dbReference>
<gene>
    <name evidence="7" type="ORF">BO83DRAFT_453350</name>
</gene>
<keyword evidence="2 5" id="KW-0479">Metal-binding</keyword>
<dbReference type="CDD" id="cd05283">
    <property type="entry name" value="CAD1"/>
    <property type="match status" value="1"/>
</dbReference>
<dbReference type="InterPro" id="IPR013149">
    <property type="entry name" value="ADH-like_C"/>
</dbReference>
<dbReference type="PROSITE" id="PS00059">
    <property type="entry name" value="ADH_ZINC"/>
    <property type="match status" value="1"/>
</dbReference>
<evidence type="ECO:0000313" key="7">
    <source>
        <dbReference type="EMBL" id="PWY65060.1"/>
    </source>
</evidence>
<dbReference type="AlphaFoldDB" id="A0A317UYK0"/>
<proteinExistence type="inferred from homology"/>
<accession>A0A317UYK0</accession>
<evidence type="ECO:0000256" key="4">
    <source>
        <dbReference type="ARBA" id="ARBA00023002"/>
    </source>
</evidence>